<evidence type="ECO:0000256" key="2">
    <source>
        <dbReference type="ARBA" id="ARBA00022448"/>
    </source>
</evidence>
<keyword evidence="6" id="KW-1185">Reference proteome</keyword>
<proteinExistence type="inferred from homology"/>
<dbReference type="Proteomes" id="UP000663499">
    <property type="component" value="Chromosome"/>
</dbReference>
<dbReference type="NCBIfam" id="NF037995">
    <property type="entry name" value="TRAP_S1"/>
    <property type="match status" value="1"/>
</dbReference>
<sequence>MKKFAKLIGLLLIVALVVSGCGGSNEGENEGESTEPVVIRLAHDNSVQSPTHVSFEKFKEIVESESDGQIEVTIFPGGQMGSTQDTLEQTRLGDIQMSAGATTVFTQSIPEFAVWDSFYLFDDHAHAHRVLDSEVGVELMKPLEKSGLTGLGYMEIGFRNFSNSKRPVETVEDLAGLKIRGYNPVQIKAWESTGAILSSVSFNELFTSLQQSLIDGQESAIETYNSNKFYEANKYLSLTEHIYTNFLWYANGDFMDSLSDEHRAIIENAVKETIEFNRDSMAQAEQNLLEELPAKGVEINEVTLDAKKQLGELMNNAVKNDIIASCGQDIYDMVMEEVENQR</sequence>
<dbReference type="CDD" id="cd13603">
    <property type="entry name" value="PBP2_TRAP_Siap_TeaA_like"/>
    <property type="match status" value="1"/>
</dbReference>
<dbReference type="GO" id="GO:0030288">
    <property type="term" value="C:outer membrane-bounded periplasmic space"/>
    <property type="evidence" value="ECO:0007669"/>
    <property type="project" value="InterPro"/>
</dbReference>
<evidence type="ECO:0000313" key="5">
    <source>
        <dbReference type="EMBL" id="QSX07702.1"/>
    </source>
</evidence>
<accession>A0A975AGT0</accession>
<dbReference type="AlphaFoldDB" id="A0A975AGT0"/>
<gene>
    <name evidence="5" type="ORF">J0B03_07635</name>
</gene>
<feature type="signal peptide" evidence="4">
    <location>
        <begin position="1"/>
        <end position="26"/>
    </location>
</feature>
<dbReference type="EMBL" id="CP071444">
    <property type="protein sequence ID" value="QSX07702.1"/>
    <property type="molecule type" value="Genomic_DNA"/>
</dbReference>
<dbReference type="InterPro" id="IPR004682">
    <property type="entry name" value="TRAP_DctP"/>
</dbReference>
<keyword evidence="3 4" id="KW-0732">Signal</keyword>
<dbReference type="Gene3D" id="3.40.190.170">
    <property type="entry name" value="Bacterial extracellular solute-binding protein, family 7"/>
    <property type="match status" value="1"/>
</dbReference>
<dbReference type="InterPro" id="IPR038404">
    <property type="entry name" value="TRAP_DctP_sf"/>
</dbReference>
<dbReference type="NCBIfam" id="TIGR00787">
    <property type="entry name" value="dctP"/>
    <property type="match status" value="1"/>
</dbReference>
<dbReference type="KEGG" id="alka:J0B03_07635"/>
<dbReference type="PIRSF" id="PIRSF006470">
    <property type="entry name" value="DctB"/>
    <property type="match status" value="1"/>
</dbReference>
<dbReference type="PANTHER" id="PTHR33376:SF7">
    <property type="entry name" value="C4-DICARBOXYLATE-BINDING PROTEIN DCTB"/>
    <property type="match status" value="1"/>
</dbReference>
<dbReference type="GO" id="GO:0055085">
    <property type="term" value="P:transmembrane transport"/>
    <property type="evidence" value="ECO:0007669"/>
    <property type="project" value="InterPro"/>
</dbReference>
<dbReference type="RefSeq" id="WP_207299044.1">
    <property type="nucleotide sequence ID" value="NZ_CP071444.1"/>
</dbReference>
<keyword evidence="2" id="KW-0813">Transport</keyword>
<dbReference type="PANTHER" id="PTHR33376">
    <property type="match status" value="1"/>
</dbReference>
<dbReference type="InterPro" id="IPR018389">
    <property type="entry name" value="DctP_fam"/>
</dbReference>
<feature type="chain" id="PRO_5039029259" evidence="4">
    <location>
        <begin position="27"/>
        <end position="342"/>
    </location>
</feature>
<dbReference type="Pfam" id="PF03480">
    <property type="entry name" value="DctP"/>
    <property type="match status" value="1"/>
</dbReference>
<evidence type="ECO:0000313" key="6">
    <source>
        <dbReference type="Proteomes" id="UP000663499"/>
    </source>
</evidence>
<comment type="similarity">
    <text evidence="1">Belongs to the bacterial solute-binding protein 7 family.</text>
</comment>
<name>A0A975AGT0_9FIRM</name>
<reference evidence="5" key="1">
    <citation type="submission" date="2021-03" db="EMBL/GenBank/DDBJ databases">
        <title>Alkalibacter marinus sp. nov., isolated from tidal flat sediment.</title>
        <authorList>
            <person name="Namirimu T."/>
            <person name="Yang J.-A."/>
            <person name="Yang S.-H."/>
            <person name="Kim Y.-J."/>
            <person name="Kwon K.K."/>
        </authorList>
    </citation>
    <scope>NUCLEOTIDE SEQUENCE</scope>
    <source>
        <strain evidence="5">ES005</strain>
    </source>
</reference>
<protein>
    <submittedName>
        <fullName evidence="5">TRAP transporter substrate-binding protein</fullName>
    </submittedName>
</protein>
<organism evidence="5 6">
    <name type="scientific">Alkalibacter rhizosphaerae</name>
    <dbReference type="NCBI Taxonomy" id="2815577"/>
    <lineage>
        <taxon>Bacteria</taxon>
        <taxon>Bacillati</taxon>
        <taxon>Bacillota</taxon>
        <taxon>Clostridia</taxon>
        <taxon>Eubacteriales</taxon>
        <taxon>Eubacteriaceae</taxon>
        <taxon>Alkalibacter</taxon>
    </lineage>
</organism>
<evidence type="ECO:0000256" key="3">
    <source>
        <dbReference type="ARBA" id="ARBA00022729"/>
    </source>
</evidence>
<dbReference type="PROSITE" id="PS51257">
    <property type="entry name" value="PROKAR_LIPOPROTEIN"/>
    <property type="match status" value="1"/>
</dbReference>
<evidence type="ECO:0000256" key="4">
    <source>
        <dbReference type="SAM" id="SignalP"/>
    </source>
</evidence>
<evidence type="ECO:0000256" key="1">
    <source>
        <dbReference type="ARBA" id="ARBA00009023"/>
    </source>
</evidence>